<evidence type="ECO:0000313" key="3">
    <source>
        <dbReference type="Proteomes" id="UP000037326"/>
    </source>
</evidence>
<evidence type="ECO:0000313" key="2">
    <source>
        <dbReference type="EMBL" id="KMY32427.1"/>
    </source>
</evidence>
<dbReference type="GeneID" id="96598560"/>
<organism evidence="2 3">
    <name type="scientific">Lysinibacillus xylanilyticus</name>
    <dbReference type="NCBI Taxonomy" id="582475"/>
    <lineage>
        <taxon>Bacteria</taxon>
        <taxon>Bacillati</taxon>
        <taxon>Bacillota</taxon>
        <taxon>Bacilli</taxon>
        <taxon>Bacillales</taxon>
        <taxon>Bacillaceae</taxon>
        <taxon>Lysinibacillus</taxon>
    </lineage>
</organism>
<name>A0A0K9FDV2_9BACI</name>
<protein>
    <submittedName>
        <fullName evidence="2">Glyoxalase</fullName>
    </submittedName>
</protein>
<dbReference type="Proteomes" id="UP000037326">
    <property type="component" value="Unassembled WGS sequence"/>
</dbReference>
<dbReference type="PROSITE" id="PS51819">
    <property type="entry name" value="VOC"/>
    <property type="match status" value="1"/>
</dbReference>
<gene>
    <name evidence="2" type="ORF">ACZ11_09885</name>
</gene>
<dbReference type="RefSeq" id="WP_049665685.1">
    <property type="nucleotide sequence ID" value="NZ_LFXJ01000005.1"/>
</dbReference>
<dbReference type="OrthoDB" id="9795618at2"/>
<dbReference type="EMBL" id="LFXJ01000005">
    <property type="protein sequence ID" value="KMY32427.1"/>
    <property type="molecule type" value="Genomic_DNA"/>
</dbReference>
<dbReference type="Gene3D" id="3.10.180.10">
    <property type="entry name" value="2,3-Dihydroxybiphenyl 1,2-Dioxygenase, domain 1"/>
    <property type="match status" value="1"/>
</dbReference>
<sequence length="134" mass="15698">MAEKYVHHICIQTNTYVESLNFYTEVLGFELAQESPNFHDRHFNTWLKLGAFYIELQTGKYNEDLETCNSNAQGIVHFCLWVDNLSQEVERLKDMNVHFIRKNDEIIYKVENGQLCKLIAPEGTIIEIRDNKGI</sequence>
<comment type="caution">
    <text evidence="2">The sequence shown here is derived from an EMBL/GenBank/DDBJ whole genome shotgun (WGS) entry which is preliminary data.</text>
</comment>
<dbReference type="AlphaFoldDB" id="A0A0K9FDV2"/>
<proteinExistence type="predicted"/>
<dbReference type="InterPro" id="IPR037523">
    <property type="entry name" value="VOC_core"/>
</dbReference>
<evidence type="ECO:0000259" key="1">
    <source>
        <dbReference type="PROSITE" id="PS51819"/>
    </source>
</evidence>
<accession>A0A0K9FDV2</accession>
<dbReference type="Pfam" id="PF13669">
    <property type="entry name" value="Glyoxalase_4"/>
    <property type="match status" value="1"/>
</dbReference>
<dbReference type="InterPro" id="IPR029068">
    <property type="entry name" value="Glyas_Bleomycin-R_OHBP_Dase"/>
</dbReference>
<dbReference type="SUPFAM" id="SSF54593">
    <property type="entry name" value="Glyoxalase/Bleomycin resistance protein/Dihydroxybiphenyl dioxygenase"/>
    <property type="match status" value="1"/>
</dbReference>
<dbReference type="PATRIC" id="fig|582475.4.peg.1560"/>
<feature type="domain" description="VOC" evidence="1">
    <location>
        <begin position="5"/>
        <end position="131"/>
    </location>
</feature>
<reference evidence="3" key="1">
    <citation type="submission" date="2015-07" db="EMBL/GenBank/DDBJ databases">
        <authorList>
            <person name="Liu B."/>
            <person name="Wang J."/>
            <person name="Zhu Y."/>
            <person name="Liu G."/>
            <person name="Chen Q."/>
            <person name="Lan J."/>
            <person name="Che J."/>
            <person name="Ge C."/>
            <person name="Shi H."/>
            <person name="Pan Z."/>
            <person name="Liu X."/>
        </authorList>
    </citation>
    <scope>NUCLEOTIDE SEQUENCE [LARGE SCALE GENOMIC DNA]</scope>
    <source>
        <strain evidence="3">DSM 23493</strain>
    </source>
</reference>